<feature type="signal peptide" evidence="1">
    <location>
        <begin position="1"/>
        <end position="20"/>
    </location>
</feature>
<dbReference type="EMBL" id="BTSX01000004">
    <property type="protein sequence ID" value="GMS91787.1"/>
    <property type="molecule type" value="Genomic_DNA"/>
</dbReference>
<accession>A0AAV5TBS6</accession>
<keyword evidence="3" id="KW-1185">Reference proteome</keyword>
<sequence length="83" mass="9317">RLFLFVVFLVSAVHIEASNGNVIEEGYPPRELTTEEKNQLIAHSREWGVKLERYILGQSTEPTAPVMPCFCHNCKGGIVSTEQ</sequence>
<comment type="caution">
    <text evidence="2">The sequence shown here is derived from an EMBL/GenBank/DDBJ whole genome shotgun (WGS) entry which is preliminary data.</text>
</comment>
<reference evidence="2" key="1">
    <citation type="submission" date="2023-10" db="EMBL/GenBank/DDBJ databases">
        <title>Genome assembly of Pristionchus species.</title>
        <authorList>
            <person name="Yoshida K."/>
            <person name="Sommer R.J."/>
        </authorList>
    </citation>
    <scope>NUCLEOTIDE SEQUENCE</scope>
    <source>
        <strain evidence="2">RS0144</strain>
    </source>
</reference>
<organism evidence="2 3">
    <name type="scientific">Pristionchus entomophagus</name>
    <dbReference type="NCBI Taxonomy" id="358040"/>
    <lineage>
        <taxon>Eukaryota</taxon>
        <taxon>Metazoa</taxon>
        <taxon>Ecdysozoa</taxon>
        <taxon>Nematoda</taxon>
        <taxon>Chromadorea</taxon>
        <taxon>Rhabditida</taxon>
        <taxon>Rhabditina</taxon>
        <taxon>Diplogasteromorpha</taxon>
        <taxon>Diplogasteroidea</taxon>
        <taxon>Neodiplogasteridae</taxon>
        <taxon>Pristionchus</taxon>
    </lineage>
</organism>
<dbReference type="AlphaFoldDB" id="A0AAV5TBS6"/>
<feature type="chain" id="PRO_5043831654" evidence="1">
    <location>
        <begin position="21"/>
        <end position="83"/>
    </location>
</feature>
<evidence type="ECO:0000313" key="2">
    <source>
        <dbReference type="EMBL" id="GMS91787.1"/>
    </source>
</evidence>
<keyword evidence="1" id="KW-0732">Signal</keyword>
<protein>
    <submittedName>
        <fullName evidence="2">Uncharacterized protein</fullName>
    </submittedName>
</protein>
<gene>
    <name evidence="2" type="ORF">PENTCL1PPCAC_13962</name>
</gene>
<feature type="non-terminal residue" evidence="2">
    <location>
        <position position="1"/>
    </location>
</feature>
<dbReference type="Proteomes" id="UP001432027">
    <property type="component" value="Unassembled WGS sequence"/>
</dbReference>
<evidence type="ECO:0000313" key="3">
    <source>
        <dbReference type="Proteomes" id="UP001432027"/>
    </source>
</evidence>
<name>A0AAV5TBS6_9BILA</name>
<proteinExistence type="predicted"/>
<evidence type="ECO:0000256" key="1">
    <source>
        <dbReference type="SAM" id="SignalP"/>
    </source>
</evidence>